<name>A0A445I7L9_GLYSO</name>
<gene>
    <name evidence="1" type="ORF">D0Y65_031276</name>
</gene>
<dbReference type="InterPro" id="IPR036291">
    <property type="entry name" value="NAD(P)-bd_dom_sf"/>
</dbReference>
<dbReference type="Gene3D" id="3.40.50.720">
    <property type="entry name" value="NAD(P)-binding Rossmann-like Domain"/>
    <property type="match status" value="2"/>
</dbReference>
<organism evidence="1 2">
    <name type="scientific">Glycine soja</name>
    <name type="common">Wild soybean</name>
    <dbReference type="NCBI Taxonomy" id="3848"/>
    <lineage>
        <taxon>Eukaryota</taxon>
        <taxon>Viridiplantae</taxon>
        <taxon>Streptophyta</taxon>
        <taxon>Embryophyta</taxon>
        <taxon>Tracheophyta</taxon>
        <taxon>Spermatophyta</taxon>
        <taxon>Magnoliopsida</taxon>
        <taxon>eudicotyledons</taxon>
        <taxon>Gunneridae</taxon>
        <taxon>Pentapetalae</taxon>
        <taxon>rosids</taxon>
        <taxon>fabids</taxon>
        <taxon>Fabales</taxon>
        <taxon>Fabaceae</taxon>
        <taxon>Papilionoideae</taxon>
        <taxon>50 kb inversion clade</taxon>
        <taxon>NPAAA clade</taxon>
        <taxon>indigoferoid/millettioid clade</taxon>
        <taxon>Phaseoleae</taxon>
        <taxon>Glycine</taxon>
        <taxon>Glycine subgen. Soja</taxon>
    </lineage>
</organism>
<dbReference type="EMBL" id="QZWG01000011">
    <property type="protein sequence ID" value="RZB81982.1"/>
    <property type="molecule type" value="Genomic_DNA"/>
</dbReference>
<protein>
    <submittedName>
        <fullName evidence="1">Vestitone reductase</fullName>
    </submittedName>
</protein>
<dbReference type="SUPFAM" id="SSF51735">
    <property type="entry name" value="NAD(P)-binding Rossmann-fold domains"/>
    <property type="match status" value="1"/>
</dbReference>
<proteinExistence type="predicted"/>
<keyword evidence="2" id="KW-1185">Reference proteome</keyword>
<comment type="caution">
    <text evidence="1">The sequence shown here is derived from an EMBL/GenBank/DDBJ whole genome shotgun (WGS) entry which is preliminary data.</text>
</comment>
<reference evidence="1 2" key="1">
    <citation type="submission" date="2018-09" db="EMBL/GenBank/DDBJ databases">
        <title>A high-quality reference genome of wild soybean provides a powerful tool to mine soybean genomes.</title>
        <authorList>
            <person name="Xie M."/>
            <person name="Chung C.Y.L."/>
            <person name="Li M.-W."/>
            <person name="Wong F.-L."/>
            <person name="Chan T.-F."/>
            <person name="Lam H.-M."/>
        </authorList>
    </citation>
    <scope>NUCLEOTIDE SEQUENCE [LARGE SCALE GENOMIC DNA]</scope>
    <source>
        <strain evidence="2">cv. W05</strain>
        <tissue evidence="1">Hypocotyl of etiolated seedlings</tissue>
    </source>
</reference>
<accession>A0A445I7L9</accession>
<evidence type="ECO:0000313" key="1">
    <source>
        <dbReference type="EMBL" id="RZB81982.1"/>
    </source>
</evidence>
<dbReference type="AlphaFoldDB" id="A0A445I7L9"/>
<dbReference type="Proteomes" id="UP000289340">
    <property type="component" value="Chromosome 11"/>
</dbReference>
<evidence type="ECO:0000313" key="2">
    <source>
        <dbReference type="Proteomes" id="UP000289340"/>
    </source>
</evidence>
<sequence length="181" mass="20544">MHWTFPCSYPVDFQVKEPEELVTKRCIDGALSILKTWLNSKTVKRVVYTTSVGAVICNGKEDQEIYAGDKDPLAFNARIPMVHVEDVVRAHIFLLEHPDPKGSALKQNKGIRVPDLSAKKLIDDGFMFKYGLEEMLDDAVQCCKEKDYHNCDCAVVAETKKTLMLLPKLRPQTVFHNLEYG</sequence>